<proteinExistence type="predicted"/>
<protein>
    <submittedName>
        <fullName evidence="2">Unnamed protein product</fullName>
    </submittedName>
</protein>
<gene>
    <name evidence="2" type="ORF">Aory04_000290100</name>
</gene>
<reference evidence="2" key="1">
    <citation type="submission" date="2023-04" db="EMBL/GenBank/DDBJ databases">
        <title>Aspergillus oryzae NBRC 4228.</title>
        <authorList>
            <person name="Ichikawa N."/>
            <person name="Sato H."/>
            <person name="Tonouchi N."/>
        </authorList>
    </citation>
    <scope>NUCLEOTIDE SEQUENCE</scope>
    <source>
        <strain evidence="2">NBRC 4228</strain>
    </source>
</reference>
<comment type="caution">
    <text evidence="2">The sequence shown here is derived from an EMBL/GenBank/DDBJ whole genome shotgun (WGS) entry which is preliminary data.</text>
</comment>
<sequence length="264" mass="28133">MSVAVSGPPGPLGVSGRKGWLPDSSEGVRPLPGSGIFFPSPSRRLTWSIGTGGTFSRHVQGLLRADWPSIQQSGWGACASSPAVKISELPPVNADKYLAVGAWIPQALPDIPRECIIVNRCGLDIVVAQSQPRHSLCLVRIAIHQQPTKRICLPTATERPSISPSLSYRGCPDLGKILERQQLRPHKPIPSSVHHGQPRSQLWTDGKSSSRSSKAKLPSIGPATLVHPRGISQAHHDQLGAPLSEDSGEGKVKIALSCSNRSPA</sequence>
<dbReference type="Proteomes" id="UP001165205">
    <property type="component" value="Unassembled WGS sequence"/>
</dbReference>
<accession>A0AAN4YA58</accession>
<feature type="compositionally biased region" description="Low complexity" evidence="1">
    <location>
        <begin position="207"/>
        <end position="219"/>
    </location>
</feature>
<evidence type="ECO:0000313" key="2">
    <source>
        <dbReference type="EMBL" id="GMG25986.1"/>
    </source>
</evidence>
<evidence type="ECO:0000256" key="1">
    <source>
        <dbReference type="SAM" id="MobiDB-lite"/>
    </source>
</evidence>
<evidence type="ECO:0000313" key="3">
    <source>
        <dbReference type="Proteomes" id="UP001165205"/>
    </source>
</evidence>
<dbReference type="EMBL" id="BSYA01000023">
    <property type="protein sequence ID" value="GMG25986.1"/>
    <property type="molecule type" value="Genomic_DNA"/>
</dbReference>
<feature type="compositionally biased region" description="Low complexity" evidence="1">
    <location>
        <begin position="1"/>
        <end position="15"/>
    </location>
</feature>
<name>A0AAN4YA58_ASPOZ</name>
<dbReference type="AlphaFoldDB" id="A0AAN4YA58"/>
<organism evidence="2 3">
    <name type="scientific">Aspergillus oryzae</name>
    <name type="common">Yellow koji mold</name>
    <dbReference type="NCBI Taxonomy" id="5062"/>
    <lineage>
        <taxon>Eukaryota</taxon>
        <taxon>Fungi</taxon>
        <taxon>Dikarya</taxon>
        <taxon>Ascomycota</taxon>
        <taxon>Pezizomycotina</taxon>
        <taxon>Eurotiomycetes</taxon>
        <taxon>Eurotiomycetidae</taxon>
        <taxon>Eurotiales</taxon>
        <taxon>Aspergillaceae</taxon>
        <taxon>Aspergillus</taxon>
        <taxon>Aspergillus subgen. Circumdati</taxon>
    </lineage>
</organism>
<feature type="region of interest" description="Disordered" evidence="1">
    <location>
        <begin position="187"/>
        <end position="264"/>
    </location>
</feature>
<feature type="region of interest" description="Disordered" evidence="1">
    <location>
        <begin position="1"/>
        <end position="25"/>
    </location>
</feature>